<organism evidence="1 2">
    <name type="scientific">Gigaspora margarita</name>
    <dbReference type="NCBI Taxonomy" id="4874"/>
    <lineage>
        <taxon>Eukaryota</taxon>
        <taxon>Fungi</taxon>
        <taxon>Fungi incertae sedis</taxon>
        <taxon>Mucoromycota</taxon>
        <taxon>Glomeromycotina</taxon>
        <taxon>Glomeromycetes</taxon>
        <taxon>Diversisporales</taxon>
        <taxon>Gigasporaceae</taxon>
        <taxon>Gigaspora</taxon>
    </lineage>
</organism>
<gene>
    <name evidence="1" type="ORF">GMARGA_LOCUS2031</name>
</gene>
<comment type="caution">
    <text evidence="1">The sequence shown here is derived from an EMBL/GenBank/DDBJ whole genome shotgun (WGS) entry which is preliminary data.</text>
</comment>
<reference evidence="1 2" key="1">
    <citation type="submission" date="2021-06" db="EMBL/GenBank/DDBJ databases">
        <authorList>
            <person name="Kallberg Y."/>
            <person name="Tangrot J."/>
            <person name="Rosling A."/>
        </authorList>
    </citation>
    <scope>NUCLEOTIDE SEQUENCE [LARGE SCALE GENOMIC DNA]</scope>
    <source>
        <strain evidence="1 2">120-4 pot B 10/14</strain>
    </source>
</reference>
<dbReference type="EMBL" id="CAJVQB010000598">
    <property type="protein sequence ID" value="CAG8497516.1"/>
    <property type="molecule type" value="Genomic_DNA"/>
</dbReference>
<name>A0ABM8W119_GIGMA</name>
<evidence type="ECO:0000313" key="1">
    <source>
        <dbReference type="EMBL" id="CAG8497516.1"/>
    </source>
</evidence>
<protein>
    <submittedName>
        <fullName evidence="1">17750_t:CDS:1</fullName>
    </submittedName>
</protein>
<accession>A0ABM8W119</accession>
<keyword evidence="2" id="KW-1185">Reference proteome</keyword>
<sequence length="63" mass="7193">MKKKDLFQSNKHLKELLSNKHLNEIVHALELVGRERNTIEEFGIYSAISSVPSQPSSYSAHLE</sequence>
<dbReference type="Proteomes" id="UP000789901">
    <property type="component" value="Unassembled WGS sequence"/>
</dbReference>
<evidence type="ECO:0000313" key="2">
    <source>
        <dbReference type="Proteomes" id="UP000789901"/>
    </source>
</evidence>
<proteinExistence type="predicted"/>